<dbReference type="SUPFAM" id="SSF101801">
    <property type="entry name" value="Surface presentation of antigens (SPOA)"/>
    <property type="match status" value="1"/>
</dbReference>
<keyword evidence="4" id="KW-1003">Cell membrane</keyword>
<dbReference type="InterPro" id="IPR036429">
    <property type="entry name" value="SpoA-like_sf"/>
</dbReference>
<dbReference type="InterPro" id="IPR001543">
    <property type="entry name" value="FliN-like_C"/>
</dbReference>
<dbReference type="GO" id="GO:0005886">
    <property type="term" value="C:plasma membrane"/>
    <property type="evidence" value="ECO:0007669"/>
    <property type="project" value="UniProtKB-SubCell"/>
</dbReference>
<dbReference type="PANTHER" id="PTHR43484">
    <property type="match status" value="1"/>
</dbReference>
<keyword evidence="8" id="KW-0969">Cilium</keyword>
<dbReference type="PRINTS" id="PR00956">
    <property type="entry name" value="FLGMOTORFLIN"/>
</dbReference>
<evidence type="ECO:0000313" key="8">
    <source>
        <dbReference type="EMBL" id="KTD00123.1"/>
    </source>
</evidence>
<gene>
    <name evidence="8" type="primary">fliN_1</name>
    <name evidence="8" type="ORF">Lgee_1035</name>
</gene>
<name>A0A0W0TXQ9_9GAMM</name>
<dbReference type="GO" id="GO:0009425">
    <property type="term" value="C:bacterial-type flagellum basal body"/>
    <property type="evidence" value="ECO:0007669"/>
    <property type="project" value="InterPro"/>
</dbReference>
<comment type="caution">
    <text evidence="8">The sequence shown here is derived from an EMBL/GenBank/DDBJ whole genome shotgun (WGS) entry which is preliminary data.</text>
</comment>
<evidence type="ECO:0000256" key="3">
    <source>
        <dbReference type="ARBA" id="ARBA00021897"/>
    </source>
</evidence>
<dbReference type="STRING" id="45065.Lgee_1035"/>
<dbReference type="AlphaFoldDB" id="A0A0W0TXQ9"/>
<dbReference type="PANTHER" id="PTHR43484:SF1">
    <property type="entry name" value="FLAGELLAR MOTOR SWITCH PROTEIN FLIN"/>
    <property type="match status" value="1"/>
</dbReference>
<reference evidence="8 9" key="1">
    <citation type="submission" date="2015-11" db="EMBL/GenBank/DDBJ databases">
        <title>Genomic analysis of 38 Legionella species identifies large and diverse effector repertoires.</title>
        <authorList>
            <person name="Burstein D."/>
            <person name="Amaro F."/>
            <person name="Zusman T."/>
            <person name="Lifshitz Z."/>
            <person name="Cohen O."/>
            <person name="Gilbert J.A."/>
            <person name="Pupko T."/>
            <person name="Shuman H.A."/>
            <person name="Segal G."/>
        </authorList>
    </citation>
    <scope>NUCLEOTIDE SEQUENCE [LARGE SCALE GENOMIC DNA]</scope>
    <source>
        <strain evidence="8 9">ATCC 49504</strain>
    </source>
</reference>
<keyword evidence="6" id="KW-0283">Flagellar rotation</keyword>
<evidence type="ECO:0000256" key="2">
    <source>
        <dbReference type="ARBA" id="ARBA00009226"/>
    </source>
</evidence>
<comment type="subcellular location">
    <subcellularLocation>
        <location evidence="1">Cell membrane</location>
        <topology evidence="1">Peripheral membrane protein</topology>
        <orientation evidence="1">Cytoplasmic side</orientation>
    </subcellularLocation>
</comment>
<dbReference type="InterPro" id="IPR001172">
    <property type="entry name" value="FliN_T3SS_HrcQb"/>
</dbReference>
<evidence type="ECO:0000313" key="9">
    <source>
        <dbReference type="Proteomes" id="UP000054785"/>
    </source>
</evidence>
<dbReference type="Proteomes" id="UP000054785">
    <property type="component" value="Unassembled WGS sequence"/>
</dbReference>
<dbReference type="Pfam" id="PF01052">
    <property type="entry name" value="FliMN_C"/>
    <property type="match status" value="1"/>
</dbReference>
<keyword evidence="8" id="KW-0966">Cell projection</keyword>
<evidence type="ECO:0000256" key="6">
    <source>
        <dbReference type="ARBA" id="ARBA00022779"/>
    </source>
</evidence>
<dbReference type="InterPro" id="IPR051469">
    <property type="entry name" value="FliN/MopA/SpaO"/>
</dbReference>
<keyword evidence="9" id="KW-1185">Reference proteome</keyword>
<evidence type="ECO:0000256" key="1">
    <source>
        <dbReference type="ARBA" id="ARBA00004413"/>
    </source>
</evidence>
<accession>A0A0W0TXQ9</accession>
<evidence type="ECO:0000256" key="5">
    <source>
        <dbReference type="ARBA" id="ARBA00022500"/>
    </source>
</evidence>
<evidence type="ECO:0000256" key="7">
    <source>
        <dbReference type="ARBA" id="ARBA00023136"/>
    </source>
</evidence>
<dbReference type="PATRIC" id="fig|45065.4.peg.1109"/>
<keyword evidence="8" id="KW-0282">Flagellum</keyword>
<dbReference type="GO" id="GO:0071973">
    <property type="term" value="P:bacterial-type flagellum-dependent cell motility"/>
    <property type="evidence" value="ECO:0007669"/>
    <property type="project" value="InterPro"/>
</dbReference>
<organism evidence="8 9">
    <name type="scientific">Legionella geestiana</name>
    <dbReference type="NCBI Taxonomy" id="45065"/>
    <lineage>
        <taxon>Bacteria</taxon>
        <taxon>Pseudomonadati</taxon>
        <taxon>Pseudomonadota</taxon>
        <taxon>Gammaproteobacteria</taxon>
        <taxon>Legionellales</taxon>
        <taxon>Legionellaceae</taxon>
        <taxon>Legionella</taxon>
    </lineage>
</organism>
<keyword evidence="5" id="KW-0145">Chemotaxis</keyword>
<proteinExistence type="inferred from homology"/>
<dbReference type="EMBL" id="LNYC01000037">
    <property type="protein sequence ID" value="KTD00123.1"/>
    <property type="molecule type" value="Genomic_DNA"/>
</dbReference>
<dbReference type="RefSeq" id="WP_051550982.1">
    <property type="nucleotide sequence ID" value="NZ_CAAAHN010000001.1"/>
</dbReference>
<protein>
    <recommendedName>
        <fullName evidence="3">Flagellar motor switch protein FliN</fullName>
    </recommendedName>
</protein>
<dbReference type="Gene3D" id="2.30.330.10">
    <property type="entry name" value="SpoA-like"/>
    <property type="match status" value="1"/>
</dbReference>
<dbReference type="GO" id="GO:0006935">
    <property type="term" value="P:chemotaxis"/>
    <property type="evidence" value="ECO:0007669"/>
    <property type="project" value="UniProtKB-KW"/>
</dbReference>
<dbReference type="GO" id="GO:0003774">
    <property type="term" value="F:cytoskeletal motor activity"/>
    <property type="evidence" value="ECO:0007669"/>
    <property type="project" value="InterPro"/>
</dbReference>
<keyword evidence="7" id="KW-0472">Membrane</keyword>
<evidence type="ECO:0000256" key="4">
    <source>
        <dbReference type="ARBA" id="ARBA00022475"/>
    </source>
</evidence>
<dbReference type="OrthoDB" id="5660140at2"/>
<sequence>MTDATEDNGSAIEHALGDRLFEGGNVGILDDITMDLTVEIGRAKIKISDLLNLKKGAIIELNQGSDEPLNIYANDKPIARGHIISAGGKYCVRIV</sequence>
<comment type="similarity">
    <text evidence="2">Belongs to the FliN/MopA/SpaO family.</text>
</comment>